<accession>A0A4R4SDX8</accession>
<feature type="region of interest" description="Disordered" evidence="1">
    <location>
        <begin position="1"/>
        <end position="64"/>
    </location>
</feature>
<protein>
    <submittedName>
        <fullName evidence="2">Uncharacterized protein</fullName>
    </submittedName>
</protein>
<organism evidence="2 3">
    <name type="scientific">Streptomyces hainanensis</name>
    <dbReference type="NCBI Taxonomy" id="402648"/>
    <lineage>
        <taxon>Bacteria</taxon>
        <taxon>Bacillati</taxon>
        <taxon>Actinomycetota</taxon>
        <taxon>Actinomycetes</taxon>
        <taxon>Kitasatosporales</taxon>
        <taxon>Streptomycetaceae</taxon>
        <taxon>Streptomyces</taxon>
    </lineage>
</organism>
<dbReference type="AlphaFoldDB" id="A0A4R4SDX8"/>
<evidence type="ECO:0000313" key="2">
    <source>
        <dbReference type="EMBL" id="TDC60092.1"/>
    </source>
</evidence>
<dbReference type="Proteomes" id="UP000295345">
    <property type="component" value="Unassembled WGS sequence"/>
</dbReference>
<keyword evidence="3" id="KW-1185">Reference proteome</keyword>
<name>A0A4R4SDX8_9ACTN</name>
<sequence length="64" mass="6825">MPSRARRLARPGHLRLHRGRRTPRGPRPRRALAGGARRPGPRPGPAGRGPVSRLSCPSTAPPGP</sequence>
<proteinExistence type="predicted"/>
<feature type="compositionally biased region" description="Basic residues" evidence="1">
    <location>
        <begin position="1"/>
        <end position="30"/>
    </location>
</feature>
<gene>
    <name evidence="2" type="ORF">E1283_36275</name>
</gene>
<dbReference type="EMBL" id="SMKI01000833">
    <property type="protein sequence ID" value="TDC60092.1"/>
    <property type="molecule type" value="Genomic_DNA"/>
</dbReference>
<evidence type="ECO:0000256" key="1">
    <source>
        <dbReference type="SAM" id="MobiDB-lite"/>
    </source>
</evidence>
<evidence type="ECO:0000313" key="3">
    <source>
        <dbReference type="Proteomes" id="UP000295345"/>
    </source>
</evidence>
<reference evidence="2 3" key="1">
    <citation type="submission" date="2019-03" db="EMBL/GenBank/DDBJ databases">
        <title>Draft genome sequences of novel Actinobacteria.</title>
        <authorList>
            <person name="Sahin N."/>
            <person name="Ay H."/>
            <person name="Saygin H."/>
        </authorList>
    </citation>
    <scope>NUCLEOTIDE SEQUENCE [LARGE SCALE GENOMIC DNA]</scope>
    <source>
        <strain evidence="2 3">DSM 41900</strain>
    </source>
</reference>
<comment type="caution">
    <text evidence="2">The sequence shown here is derived from an EMBL/GenBank/DDBJ whole genome shotgun (WGS) entry which is preliminary data.</text>
</comment>